<proteinExistence type="predicted"/>
<dbReference type="RefSeq" id="WP_060544148.1">
    <property type="nucleotide sequence ID" value="NZ_CP013195.1"/>
</dbReference>
<evidence type="ECO:0000259" key="1">
    <source>
        <dbReference type="SMART" id="SM00849"/>
    </source>
</evidence>
<organism evidence="2 3">
    <name type="scientific">Hoylesella enoeca</name>
    <dbReference type="NCBI Taxonomy" id="76123"/>
    <lineage>
        <taxon>Bacteria</taxon>
        <taxon>Pseudomonadati</taxon>
        <taxon>Bacteroidota</taxon>
        <taxon>Bacteroidia</taxon>
        <taxon>Bacteroidales</taxon>
        <taxon>Prevotellaceae</taxon>
        <taxon>Hoylesella</taxon>
    </lineage>
</organism>
<name>A0A0S2KII5_9BACT</name>
<dbReference type="KEGG" id="peo:AS203_02415"/>
<gene>
    <name evidence="2" type="ORF">AS203_02415</name>
</gene>
<dbReference type="InterPro" id="IPR036866">
    <property type="entry name" value="RibonucZ/Hydroxyglut_hydro"/>
</dbReference>
<sequence>MLKFISFGSGSSGNCYLLYTESDGLLIDAGVGVRTLKRFLKDRGLSFSNIHNILITHDHADHIKSVGSLSRDYGLPVFATHRVHAGIERNYCVRHKITSDCVKVIEKGTPFRLGDFEIYPFEVPHDSSDNVGYQIRYGHTVFCVMTDIGHVTDVMKEMIASAHYLIIEANHDREMLMEGPYPQYLKERVVGPVGHLCNEDCAKAIAENMTENLKHIWLCHLSQENNHPELARKTVEQLLRNYGIIAGKDFALDVLKRKLPSETYLLDE</sequence>
<dbReference type="InterPro" id="IPR052533">
    <property type="entry name" value="WalJ/YycJ-like"/>
</dbReference>
<dbReference type="Gene3D" id="3.60.15.10">
    <property type="entry name" value="Ribonuclease Z/Hydroxyacylglutathione hydrolase-like"/>
    <property type="match status" value="1"/>
</dbReference>
<dbReference type="PANTHER" id="PTHR47619">
    <property type="entry name" value="METALLO-HYDROLASE YYCJ-RELATED"/>
    <property type="match status" value="1"/>
</dbReference>
<accession>A0A0S2KII5</accession>
<protein>
    <submittedName>
        <fullName evidence="2">MBL fold metallo-hydrolase</fullName>
    </submittedName>
</protein>
<feature type="domain" description="Metallo-beta-lactamase" evidence="1">
    <location>
        <begin position="12"/>
        <end position="171"/>
    </location>
</feature>
<evidence type="ECO:0000313" key="2">
    <source>
        <dbReference type="EMBL" id="ALO48088.1"/>
    </source>
</evidence>
<dbReference type="PANTHER" id="PTHR47619:SF1">
    <property type="entry name" value="EXODEOXYRIBONUCLEASE WALJ"/>
    <property type="match status" value="1"/>
</dbReference>
<dbReference type="eggNOG" id="COG1235">
    <property type="taxonomic scope" value="Bacteria"/>
</dbReference>
<dbReference type="GO" id="GO:0016787">
    <property type="term" value="F:hydrolase activity"/>
    <property type="evidence" value="ECO:0007669"/>
    <property type="project" value="UniProtKB-KW"/>
</dbReference>
<dbReference type="Proteomes" id="UP000056252">
    <property type="component" value="Chromosome"/>
</dbReference>
<reference evidence="3" key="1">
    <citation type="submission" date="2015-11" db="EMBL/GenBank/DDBJ databases">
        <authorList>
            <person name="Holder M.E."/>
            <person name="Ajami N.J."/>
            <person name="Petrosino J.F."/>
        </authorList>
    </citation>
    <scope>NUCLEOTIDE SEQUENCE [LARGE SCALE GENOMIC DNA]</scope>
    <source>
        <strain evidence="3">F0113</strain>
    </source>
</reference>
<dbReference type="OrthoDB" id="9781189at2"/>
<dbReference type="STRING" id="76123.AS203_02415"/>
<keyword evidence="3" id="KW-1185">Reference proteome</keyword>
<keyword evidence="2" id="KW-0378">Hydrolase</keyword>
<dbReference type="Pfam" id="PF12706">
    <property type="entry name" value="Lactamase_B_2"/>
    <property type="match status" value="1"/>
</dbReference>
<dbReference type="SMART" id="SM00849">
    <property type="entry name" value="Lactamase_B"/>
    <property type="match status" value="1"/>
</dbReference>
<evidence type="ECO:0000313" key="3">
    <source>
        <dbReference type="Proteomes" id="UP000056252"/>
    </source>
</evidence>
<dbReference type="SUPFAM" id="SSF56281">
    <property type="entry name" value="Metallo-hydrolase/oxidoreductase"/>
    <property type="match status" value="1"/>
</dbReference>
<dbReference type="InterPro" id="IPR001279">
    <property type="entry name" value="Metallo-B-lactamas"/>
</dbReference>
<dbReference type="AlphaFoldDB" id="A0A0S2KII5"/>
<dbReference type="EMBL" id="CP013195">
    <property type="protein sequence ID" value="ALO48088.1"/>
    <property type="molecule type" value="Genomic_DNA"/>
</dbReference>